<organism evidence="2 3">
    <name type="scientific">Porphyromonas canoris</name>
    <dbReference type="NCBI Taxonomy" id="36875"/>
    <lineage>
        <taxon>Bacteria</taxon>
        <taxon>Pseudomonadati</taxon>
        <taxon>Bacteroidota</taxon>
        <taxon>Bacteroidia</taxon>
        <taxon>Bacteroidales</taxon>
        <taxon>Porphyromonadaceae</taxon>
        <taxon>Porphyromonas</taxon>
    </lineage>
</organism>
<dbReference type="Gene3D" id="3.40.50.720">
    <property type="entry name" value="NAD(P)-binding Rossmann-like Domain"/>
    <property type="match status" value="1"/>
</dbReference>
<protein>
    <submittedName>
        <fullName evidence="2">Ketopantoate reductase apba/pane domain-containing protein</fullName>
    </submittedName>
</protein>
<dbReference type="Pfam" id="PF02558">
    <property type="entry name" value="ApbA"/>
    <property type="match status" value="1"/>
</dbReference>
<dbReference type="Proteomes" id="UP000030101">
    <property type="component" value="Unassembled WGS sequence"/>
</dbReference>
<evidence type="ECO:0000313" key="3">
    <source>
        <dbReference type="Proteomes" id="UP000030101"/>
    </source>
</evidence>
<dbReference type="PANTHER" id="PTHR21708">
    <property type="entry name" value="PROBABLE 2-DEHYDROPANTOATE 2-REDUCTASE"/>
    <property type="match status" value="1"/>
</dbReference>
<reference evidence="2 3" key="1">
    <citation type="submission" date="2014-08" db="EMBL/GenBank/DDBJ databases">
        <title>Porphyromonas canoris strain:OH2762 Genome sequencing.</title>
        <authorList>
            <person name="Wallis C."/>
            <person name="Deusch O."/>
            <person name="O'Flynn C."/>
            <person name="Davis I."/>
            <person name="Jospin G."/>
            <person name="Darling A.E."/>
            <person name="Coil D.A."/>
            <person name="Alexiev A."/>
            <person name="Horsfall A."/>
            <person name="Kirkwood N."/>
            <person name="Harris S."/>
            <person name="Eisen J.A."/>
        </authorList>
    </citation>
    <scope>NUCLEOTIDE SEQUENCE [LARGE SCALE GENOMIC DNA]</scope>
    <source>
        <strain evidence="3">COT-108 OH2762</strain>
    </source>
</reference>
<dbReference type="EMBL" id="JQZV01000001">
    <property type="protein sequence ID" value="KGN93618.1"/>
    <property type="molecule type" value="Genomic_DNA"/>
</dbReference>
<keyword evidence="3" id="KW-1185">Reference proteome</keyword>
<dbReference type="InterPro" id="IPR013332">
    <property type="entry name" value="KPR_N"/>
</dbReference>
<accession>A0ABR4XNN5</accession>
<dbReference type="InterPro" id="IPR051402">
    <property type="entry name" value="KPR-Related"/>
</dbReference>
<evidence type="ECO:0000313" key="2">
    <source>
        <dbReference type="EMBL" id="KGN93618.1"/>
    </source>
</evidence>
<feature type="domain" description="Ketopantoate reductase N-terminal" evidence="1">
    <location>
        <begin position="3"/>
        <end position="132"/>
    </location>
</feature>
<dbReference type="InterPro" id="IPR036291">
    <property type="entry name" value="NAD(P)-bd_dom_sf"/>
</dbReference>
<proteinExistence type="predicted"/>
<dbReference type="RefSeq" id="WP_036788225.1">
    <property type="nucleotide sequence ID" value="NZ_JQZV01000001.1"/>
</dbReference>
<comment type="caution">
    <text evidence="2">The sequence shown here is derived from an EMBL/GenBank/DDBJ whole genome shotgun (WGS) entry which is preliminary data.</text>
</comment>
<name>A0ABR4XNN5_9PORP</name>
<evidence type="ECO:0000259" key="1">
    <source>
        <dbReference type="Pfam" id="PF02558"/>
    </source>
</evidence>
<dbReference type="SUPFAM" id="SSF51735">
    <property type="entry name" value="NAD(P)-binding Rossmann-fold domains"/>
    <property type="match status" value="1"/>
</dbReference>
<dbReference type="PANTHER" id="PTHR21708:SF26">
    <property type="entry name" value="2-DEHYDROPANTOATE 2-REDUCTASE"/>
    <property type="match status" value="1"/>
</dbReference>
<gene>
    <name evidence="2" type="ORF">HQ43_00300</name>
</gene>
<sequence>MKILIYGPGVVGSTYGWQLHLQGHDISVLVRKEKHKLYSKQGIHIICEDFRRREKKISDVIFKPHVIDELSPDNDFDYIIVATNKLQISKVLPILKERSGRANIVFFLNLWDSFDEIASYLRPEQYFFSFPFMVGGGRNKNEIRTTISGMTFSHTPIGEADGTISGRVRLFAEILERANLKPRIYKCISDWLISHYAVAAGLSAGVLCAGSAERFVRDREILKKTIFCIREGFEICVKRGVDLGVEPTNRLQKLPLLLLIPLAQKVYSGKALQSIFDGHINHSPDEIQQMLEDVIASGKKYGVKMPNFMELRAFIHSKERQRGYHEQI</sequence>